<evidence type="ECO:0000313" key="7">
    <source>
        <dbReference type="EMBL" id="ORB09634.1"/>
    </source>
</evidence>
<comment type="function">
    <text evidence="1 6">Exhibits S-adenosyl-L-methionine-dependent methyltransferase activity.</text>
</comment>
<sequence>MGSARFEGDTWDLASSVGLTATMVAAARAAANRNPDAVAHDQFAEPLVRAVGVDFFTRMAGGELDPAEMDEDEARGLRSFADAMALRTRFFDDFFLDAVATGIRQAVILAAGLDSRAFRLAWPAGTTVFEVDQPEVIAFKTATLTDLGVSPTADRRTVAVDLRDDWPAALKAAGFDAAQPTAWIAEGLLGYLPAEAQDRLLDQVTAQSAKGSRVATEGLLDINELNEEELRGRMNRVSDRWRRHGLELDMAALVYFDQRRDAASYLGDHGWRTVTADDAELLAEHGLPPIDGDDAPFGRVAYVWAELT</sequence>
<organism evidence="7 8">
    <name type="scientific">Mycobacterium intermedium</name>
    <dbReference type="NCBI Taxonomy" id="28445"/>
    <lineage>
        <taxon>Bacteria</taxon>
        <taxon>Bacillati</taxon>
        <taxon>Actinomycetota</taxon>
        <taxon>Actinomycetes</taxon>
        <taxon>Mycobacteriales</taxon>
        <taxon>Mycobacteriaceae</taxon>
        <taxon>Mycobacterium</taxon>
        <taxon>Mycobacterium simiae complex</taxon>
    </lineage>
</organism>
<dbReference type="InterPro" id="IPR029063">
    <property type="entry name" value="SAM-dependent_MTases_sf"/>
</dbReference>
<dbReference type="EC" id="2.1.1.-" evidence="6"/>
<dbReference type="InterPro" id="IPR011610">
    <property type="entry name" value="SAM_mthyl_Trfase_ML2640-like"/>
</dbReference>
<evidence type="ECO:0000256" key="3">
    <source>
        <dbReference type="ARBA" id="ARBA00022603"/>
    </source>
</evidence>
<evidence type="ECO:0000256" key="2">
    <source>
        <dbReference type="ARBA" id="ARBA00008138"/>
    </source>
</evidence>
<evidence type="ECO:0000256" key="6">
    <source>
        <dbReference type="RuleBase" id="RU362030"/>
    </source>
</evidence>
<evidence type="ECO:0000256" key="5">
    <source>
        <dbReference type="ARBA" id="ARBA00022691"/>
    </source>
</evidence>
<dbReference type="NCBIfam" id="TIGR00027">
    <property type="entry name" value="mthyl_TIGR00027"/>
    <property type="match status" value="1"/>
</dbReference>
<comment type="caution">
    <text evidence="7">The sequence shown here is derived from an EMBL/GenBank/DDBJ whole genome shotgun (WGS) entry which is preliminary data.</text>
</comment>
<name>A0A1E3SLH0_MYCIE</name>
<dbReference type="GO" id="GO:0032259">
    <property type="term" value="P:methylation"/>
    <property type="evidence" value="ECO:0007669"/>
    <property type="project" value="UniProtKB-KW"/>
</dbReference>
<evidence type="ECO:0000256" key="1">
    <source>
        <dbReference type="ARBA" id="ARBA00003907"/>
    </source>
</evidence>
<reference evidence="7 8" key="1">
    <citation type="submission" date="2017-02" db="EMBL/GenBank/DDBJ databases">
        <title>The new phylogeny of genus Mycobacterium.</title>
        <authorList>
            <person name="Tortoli E."/>
            <person name="Trovato A."/>
            <person name="Cirillo D.M."/>
        </authorList>
    </citation>
    <scope>NUCLEOTIDE SEQUENCE [LARGE SCALE GENOMIC DNA]</scope>
    <source>
        <strain evidence="7 8">DSM 44049</strain>
    </source>
</reference>
<dbReference type="STRING" id="28445.BHQ20_02980"/>
<dbReference type="SUPFAM" id="SSF53335">
    <property type="entry name" value="S-adenosyl-L-methionine-dependent methyltransferases"/>
    <property type="match status" value="1"/>
</dbReference>
<protein>
    <recommendedName>
        <fullName evidence="6">S-adenosyl-L-methionine-dependent methyltransferase</fullName>
        <ecNumber evidence="6">2.1.1.-</ecNumber>
    </recommendedName>
</protein>
<dbReference type="GO" id="GO:0008168">
    <property type="term" value="F:methyltransferase activity"/>
    <property type="evidence" value="ECO:0007669"/>
    <property type="project" value="UniProtKB-UniRule"/>
</dbReference>
<dbReference type="PANTHER" id="PTHR43619">
    <property type="entry name" value="S-ADENOSYL-L-METHIONINE-DEPENDENT METHYLTRANSFERASE YKTD-RELATED"/>
    <property type="match status" value="1"/>
</dbReference>
<evidence type="ECO:0000313" key="8">
    <source>
        <dbReference type="Proteomes" id="UP000192739"/>
    </source>
</evidence>
<keyword evidence="3 6" id="KW-0489">Methyltransferase</keyword>
<dbReference type="PANTHER" id="PTHR43619:SF2">
    <property type="entry name" value="S-ADENOSYL-L-METHIONINE-DEPENDENT METHYLTRANSFERASES SUPERFAMILY PROTEIN"/>
    <property type="match status" value="1"/>
</dbReference>
<keyword evidence="8" id="KW-1185">Reference proteome</keyword>
<accession>A0A1E3SLH0</accession>
<evidence type="ECO:0000256" key="4">
    <source>
        <dbReference type="ARBA" id="ARBA00022679"/>
    </source>
</evidence>
<dbReference type="EMBL" id="MVHT01000009">
    <property type="protein sequence ID" value="ORB09634.1"/>
    <property type="molecule type" value="Genomic_DNA"/>
</dbReference>
<dbReference type="InterPro" id="IPR007213">
    <property type="entry name" value="Ppm1/Ppm2/Tcmp"/>
</dbReference>
<keyword evidence="4 7" id="KW-0808">Transferase</keyword>
<proteinExistence type="inferred from homology"/>
<dbReference type="Pfam" id="PF04072">
    <property type="entry name" value="LCM"/>
    <property type="match status" value="1"/>
</dbReference>
<dbReference type="AlphaFoldDB" id="A0A1E3SLH0"/>
<gene>
    <name evidence="7" type="ORF">BST27_05380</name>
</gene>
<dbReference type="Proteomes" id="UP000192739">
    <property type="component" value="Unassembled WGS sequence"/>
</dbReference>
<keyword evidence="5 6" id="KW-0949">S-adenosyl-L-methionine</keyword>
<dbReference type="Gene3D" id="3.40.50.150">
    <property type="entry name" value="Vaccinia Virus protein VP39"/>
    <property type="match status" value="1"/>
</dbReference>
<comment type="similarity">
    <text evidence="2 6">Belongs to the UPF0677 family.</text>
</comment>